<dbReference type="EMBL" id="AP025564">
    <property type="protein sequence ID" value="BDE96223.1"/>
    <property type="molecule type" value="Genomic_DNA"/>
</dbReference>
<evidence type="ECO:0000313" key="3">
    <source>
        <dbReference type="Proteomes" id="UP001320544"/>
    </source>
</evidence>
<keyword evidence="3" id="KW-1185">Reference proteome</keyword>
<reference evidence="2 3" key="1">
    <citation type="submission" date="2022-01" db="EMBL/GenBank/DDBJ databases">
        <title>Novel bile acid biosynthetic pathways are enriched in the microbiome of centenarians.</title>
        <authorList>
            <person name="Sato Y."/>
            <person name="Atarashi K."/>
            <person name="Plichta R.D."/>
            <person name="Arai Y."/>
            <person name="Sasajima S."/>
            <person name="Kearney M.S."/>
            <person name="Suda W."/>
            <person name="Takeshita K."/>
            <person name="Sasaki T."/>
            <person name="Okamoto S."/>
            <person name="Skelly N.A."/>
            <person name="Okamura Y."/>
            <person name="Vlamakis H."/>
            <person name="Li Y."/>
            <person name="Tanoue T."/>
            <person name="Takei H."/>
            <person name="Nittono H."/>
            <person name="Narushima S."/>
            <person name="Irie J."/>
            <person name="Itoh H."/>
            <person name="Moriya K."/>
            <person name="Sugiura Y."/>
            <person name="Suematsu M."/>
            <person name="Moritoki N."/>
            <person name="Shibata S."/>
            <person name="Littman R.D."/>
            <person name="Fischbach A.M."/>
            <person name="Uwamino Y."/>
            <person name="Inoue T."/>
            <person name="Honda A."/>
            <person name="Hattori M."/>
            <person name="Murai T."/>
            <person name="Xavier J.R."/>
            <person name="Hirose N."/>
            <person name="Honda K."/>
        </authorList>
    </citation>
    <scope>NUCLEOTIDE SEQUENCE [LARGE SCALE GENOMIC DNA]</scope>
    <source>
        <strain evidence="2 3">CE91-St30</strain>
    </source>
</reference>
<feature type="domain" description="Acyl-protein synthetase LuxE" evidence="1">
    <location>
        <begin position="5"/>
        <end position="344"/>
    </location>
</feature>
<protein>
    <submittedName>
        <fullName evidence="2">Acyl-protein synthetase</fullName>
    </submittedName>
</protein>
<dbReference type="InterPro" id="IPR042099">
    <property type="entry name" value="ANL_N_sf"/>
</dbReference>
<organism evidence="2 3">
    <name type="scientific">Raoultibacter timonensis</name>
    <dbReference type="NCBI Taxonomy" id="1907662"/>
    <lineage>
        <taxon>Bacteria</taxon>
        <taxon>Bacillati</taxon>
        <taxon>Actinomycetota</taxon>
        <taxon>Coriobacteriia</taxon>
        <taxon>Eggerthellales</taxon>
        <taxon>Eggerthellaceae</taxon>
        <taxon>Raoultibacter</taxon>
    </lineage>
</organism>
<evidence type="ECO:0000313" key="2">
    <source>
        <dbReference type="EMBL" id="BDE96223.1"/>
    </source>
</evidence>
<sequence>MLDYDELFSLDPYGLNAQDKSLLYRRWLRDLSEHHRKLCVPYDRLVRALGENPAIPVRLFKEYDLRSIAQDDVAKTMTSSGTTGQRVSKIYLDKQTSFRQSKALSRIVSSFTGKARMPMLIIDSSAVVKNRAMFSARGAGILGFSMLGRDCTYALDENMDLDIEAIESFCERHHGERIFLFGFTFMIWEHFFQALRRRGEKLEIDGVLIHGGGWKKLADQAVSNETFKRVARETCGVEEVYNYYGMVEQTGSIFMECECGHLHASVFSDVAIIDPTTMEPVASGRGLIRCTSLLPTSYPGHILLTEDEGEIVGVDDCPCGRKGTYFTVHGRMKGAEIRGCSDTYERR</sequence>
<dbReference type="InterPro" id="IPR007534">
    <property type="entry name" value="LuxE"/>
</dbReference>
<dbReference type="Proteomes" id="UP001320544">
    <property type="component" value="Chromosome"/>
</dbReference>
<dbReference type="SUPFAM" id="SSF56801">
    <property type="entry name" value="Acetyl-CoA synthetase-like"/>
    <property type="match status" value="1"/>
</dbReference>
<evidence type="ECO:0000259" key="1">
    <source>
        <dbReference type="Pfam" id="PF04443"/>
    </source>
</evidence>
<name>A0ABM7WIV8_9ACTN</name>
<gene>
    <name evidence="2" type="ORF">CE91St30_15560</name>
</gene>
<dbReference type="Pfam" id="PF04443">
    <property type="entry name" value="LuxE"/>
    <property type="match status" value="1"/>
</dbReference>
<proteinExistence type="predicted"/>
<dbReference type="RefSeq" id="WP_244412506.1">
    <property type="nucleotide sequence ID" value="NZ_AP025564.1"/>
</dbReference>
<dbReference type="Gene3D" id="3.40.50.12780">
    <property type="entry name" value="N-terminal domain of ligase-like"/>
    <property type="match status" value="1"/>
</dbReference>
<accession>A0ABM7WIV8</accession>